<keyword evidence="1" id="KW-1133">Transmembrane helix</keyword>
<accession>A0A098SB65</accession>
<keyword evidence="1" id="KW-0472">Membrane</keyword>
<organism evidence="2 3">
    <name type="scientific">Phaeodactylibacter xiamenensis</name>
    <dbReference type="NCBI Taxonomy" id="1524460"/>
    <lineage>
        <taxon>Bacteria</taxon>
        <taxon>Pseudomonadati</taxon>
        <taxon>Bacteroidota</taxon>
        <taxon>Saprospiria</taxon>
        <taxon>Saprospirales</taxon>
        <taxon>Haliscomenobacteraceae</taxon>
        <taxon>Phaeodactylibacter</taxon>
    </lineage>
</organism>
<proteinExistence type="predicted"/>
<dbReference type="RefSeq" id="WP_044216509.1">
    <property type="nucleotide sequence ID" value="NZ_JBKAGJ010000019.1"/>
</dbReference>
<evidence type="ECO:0000313" key="2">
    <source>
        <dbReference type="EMBL" id="KGE89386.1"/>
    </source>
</evidence>
<dbReference type="STRING" id="1524460.IX84_03480"/>
<feature type="transmembrane region" description="Helical" evidence="1">
    <location>
        <begin position="99"/>
        <end position="118"/>
    </location>
</feature>
<reference evidence="2 3" key="1">
    <citation type="journal article" date="2014" name="Int. J. Syst. Evol. Microbiol.">
        <title>Phaeodactylibacter xiamenensis gen. nov., sp. nov., a member of the family Saprospiraceae isolated from the marine alga Phaeodactylum tricornutum.</title>
        <authorList>
            <person name="Chen Z.Jr."/>
            <person name="Lei X."/>
            <person name="Lai Q."/>
            <person name="Li Y."/>
            <person name="Zhang B."/>
            <person name="Zhang J."/>
            <person name="Zhang H."/>
            <person name="Yang L."/>
            <person name="Zheng W."/>
            <person name="Tian Y."/>
            <person name="Yu Z."/>
            <person name="Xu H.Jr."/>
            <person name="Zheng T."/>
        </authorList>
    </citation>
    <scope>NUCLEOTIDE SEQUENCE [LARGE SCALE GENOMIC DNA]</scope>
    <source>
        <strain evidence="2 3">KD52</strain>
    </source>
</reference>
<dbReference type="AlphaFoldDB" id="A0A098SB65"/>
<comment type="caution">
    <text evidence="2">The sequence shown here is derived from an EMBL/GenBank/DDBJ whole genome shotgun (WGS) entry which is preliminary data.</text>
</comment>
<sequence>MTAKAFYLQLALVTLIAAATAFGINTFPQFADVQPIAWISLGIFVLLSVVMYYAGRKAAFSDNKHDFTNVSLGVTIGKIFIAILFILGYNQLMQPDSRFFIIPFFLMYLIYTIFETYIMMKLGRLNTPTDQKE</sequence>
<evidence type="ECO:0000256" key="1">
    <source>
        <dbReference type="SAM" id="Phobius"/>
    </source>
</evidence>
<keyword evidence="3" id="KW-1185">Reference proteome</keyword>
<name>A0A098SB65_9BACT</name>
<feature type="transmembrane region" description="Helical" evidence="1">
    <location>
        <begin position="37"/>
        <end position="55"/>
    </location>
</feature>
<gene>
    <name evidence="2" type="ORF">IX84_03480</name>
</gene>
<dbReference type="OrthoDB" id="1494971at2"/>
<feature type="transmembrane region" description="Helical" evidence="1">
    <location>
        <begin position="67"/>
        <end position="87"/>
    </location>
</feature>
<protein>
    <submittedName>
        <fullName evidence="2">Uncharacterized protein</fullName>
    </submittedName>
</protein>
<evidence type="ECO:0000313" key="3">
    <source>
        <dbReference type="Proteomes" id="UP000029736"/>
    </source>
</evidence>
<dbReference type="EMBL" id="JPOS01000010">
    <property type="protein sequence ID" value="KGE89386.1"/>
    <property type="molecule type" value="Genomic_DNA"/>
</dbReference>
<dbReference type="Proteomes" id="UP000029736">
    <property type="component" value="Unassembled WGS sequence"/>
</dbReference>
<keyword evidence="1" id="KW-0812">Transmembrane</keyword>